<evidence type="ECO:0000313" key="7">
    <source>
        <dbReference type="Proteomes" id="UP001524473"/>
    </source>
</evidence>
<dbReference type="PROSITE" id="PS51554">
    <property type="entry name" value="PFL"/>
    <property type="match status" value="1"/>
</dbReference>
<feature type="domain" description="Glycine radical" evidence="4">
    <location>
        <begin position="629"/>
        <end position="747"/>
    </location>
</feature>
<feature type="modified residue" description="Glycine radical" evidence="3">
    <location>
        <position position="723"/>
    </location>
</feature>
<dbReference type="PROSITE" id="PS51149">
    <property type="entry name" value="GLY_RADICAL_2"/>
    <property type="match status" value="1"/>
</dbReference>
<keyword evidence="2" id="KW-0456">Lyase</keyword>
<dbReference type="InterPro" id="IPR001150">
    <property type="entry name" value="Gly_radical"/>
</dbReference>
<feature type="domain" description="PFL" evidence="5">
    <location>
        <begin position="1"/>
        <end position="622"/>
    </location>
</feature>
<dbReference type="SUPFAM" id="SSF51998">
    <property type="entry name" value="PFL-like glycyl radical enzymes"/>
    <property type="match status" value="1"/>
</dbReference>
<keyword evidence="7" id="KW-1185">Reference proteome</keyword>
<sequence length="747" mass="84173">MQSFVQDRYFREHVRGRENPRVTAWFFHAYVSHITAPPVLREARALAAFWDKADILAYPQELVVGSLFAAEVAWFHYGDGVVLDRKRLEEYVRQNGLDAQAYGEMADRVEKACYQNPYQPGFRSDRFTEEQKRSLYSTAATSTWFGGHMAMDYEKILKVGLGGYRKELALEKGSHPEAKEFYEALEVTLSAFQRLILRTALVCEQLASCQEEDVLRENMERAALTLRAVAEEPPAGFREALQLVVMVHLCSNADSFGRFDKYLFPFFQRDLEQGRLTEEEALDLLQSLIIKVEQLGQIQNMTLGGVLPDGSGNYTRLTELMLKAVSNMGYKGPNLALRVHPSMPQHFWPLITSCLATGKGLPALYNDEEAIPALQRGGYPLELARDYCLGGCSQIMFGGRSQFLNDIGLMNVAKIFELTLHNGRDVLDGGKQISPATGEAWDFPDFDSLYRAFLRQLEYFIPLEAEINTLDVLERGKKEGYAFRSLFTRGCIESGKGIYEGGPLYQNVQLECIGITNTADSLYAVKKAVYQEKRLTLAELVEILDNNFEGQEELRDYLRGLDKFGNDREEVDSLRMEITRFLFDGLRGQKGPFGGRYIPGEVIFTAHELCGAHVGATPDGRLRGEVLADSAGSSQGMNRNGPTALLNSVRKLPTEEMVTSIVVNLKFHRAFFEKHQEEAAALLRAYFRGGGQQVQVNVCDKEELKDAVLHPERHQDLIVRVGGYSDYFVRLSPALQQEIILRSESVV</sequence>
<dbReference type="InterPro" id="IPR004184">
    <property type="entry name" value="PFL_dom"/>
</dbReference>
<dbReference type="InterPro" id="IPR051215">
    <property type="entry name" value="GRE"/>
</dbReference>
<dbReference type="Pfam" id="PF01228">
    <property type="entry name" value="Gly_radical"/>
    <property type="match status" value="1"/>
</dbReference>
<dbReference type="Gene3D" id="3.20.70.20">
    <property type="match status" value="1"/>
</dbReference>
<evidence type="ECO:0000256" key="1">
    <source>
        <dbReference type="ARBA" id="ARBA00022818"/>
    </source>
</evidence>
<dbReference type="PANTHER" id="PTHR43641:SF2">
    <property type="entry name" value="DEHYDRATASE YBIW-RELATED"/>
    <property type="match status" value="1"/>
</dbReference>
<reference evidence="6 7" key="1">
    <citation type="submission" date="2022-06" db="EMBL/GenBank/DDBJ databases">
        <title>Isolation of gut microbiota from human fecal samples.</title>
        <authorList>
            <person name="Pamer E.G."/>
            <person name="Barat B."/>
            <person name="Waligurski E."/>
            <person name="Medina S."/>
            <person name="Paddock L."/>
            <person name="Mostad J."/>
        </authorList>
    </citation>
    <scope>NUCLEOTIDE SEQUENCE [LARGE SCALE GENOMIC DNA]</scope>
    <source>
        <strain evidence="6 7">DFI.9.73</strain>
    </source>
</reference>
<dbReference type="PANTHER" id="PTHR43641">
    <property type="entry name" value="FORMATE ACETYLTRANSFERASE 3-RELATED"/>
    <property type="match status" value="1"/>
</dbReference>
<dbReference type="EMBL" id="JANFZH010000004">
    <property type="protein sequence ID" value="MCQ4838857.1"/>
    <property type="molecule type" value="Genomic_DNA"/>
</dbReference>
<comment type="caution">
    <text evidence="6">The sequence shown here is derived from an EMBL/GenBank/DDBJ whole genome shotgun (WGS) entry which is preliminary data.</text>
</comment>
<keyword evidence="1 3" id="KW-0556">Organic radical</keyword>
<accession>A0ABT1RW14</accession>
<dbReference type="Pfam" id="PF02901">
    <property type="entry name" value="PFL-like"/>
    <property type="match status" value="1"/>
</dbReference>
<evidence type="ECO:0000259" key="4">
    <source>
        <dbReference type="PROSITE" id="PS51149"/>
    </source>
</evidence>
<dbReference type="RefSeq" id="WP_256191546.1">
    <property type="nucleotide sequence ID" value="NZ_JANFZG010000006.1"/>
</dbReference>
<evidence type="ECO:0000256" key="2">
    <source>
        <dbReference type="ARBA" id="ARBA00023239"/>
    </source>
</evidence>
<name>A0ABT1RW14_9FIRM</name>
<evidence type="ECO:0000259" key="5">
    <source>
        <dbReference type="PROSITE" id="PS51554"/>
    </source>
</evidence>
<evidence type="ECO:0000256" key="3">
    <source>
        <dbReference type="PROSITE-ProRule" id="PRU00493"/>
    </source>
</evidence>
<evidence type="ECO:0008006" key="8">
    <source>
        <dbReference type="Google" id="ProtNLM"/>
    </source>
</evidence>
<protein>
    <recommendedName>
        <fullName evidence="8">Formate C-acetyltransferase</fullName>
    </recommendedName>
</protein>
<evidence type="ECO:0000313" key="6">
    <source>
        <dbReference type="EMBL" id="MCQ4838857.1"/>
    </source>
</evidence>
<dbReference type="Proteomes" id="UP001524473">
    <property type="component" value="Unassembled WGS sequence"/>
</dbReference>
<gene>
    <name evidence="6" type="ORF">NE695_02880</name>
</gene>
<proteinExistence type="predicted"/>
<organism evidence="6 7">
    <name type="scientific">Neglectibacter timonensis</name>
    <dbReference type="NCBI Taxonomy" id="1776382"/>
    <lineage>
        <taxon>Bacteria</taxon>
        <taxon>Bacillati</taxon>
        <taxon>Bacillota</taxon>
        <taxon>Clostridia</taxon>
        <taxon>Eubacteriales</taxon>
        <taxon>Oscillospiraceae</taxon>
        <taxon>Neglectibacter</taxon>
    </lineage>
</organism>